<evidence type="ECO:0000256" key="2">
    <source>
        <dbReference type="ARBA" id="ARBA00022741"/>
    </source>
</evidence>
<dbReference type="AlphaFoldDB" id="A0A1F5R1U8"/>
<sequence length="333" mass="37900">MPIIEVNELVKNFRTFRRRSGLWGSFKDLVNRKYEIVKAVDHISFSVEPGEMVGYIGANGAGKSTTIKMLTGILVPTSGSISVQGLVPYKKRYQHVRQIGVVFGQRTQLWWDIAVIEALRLLQKIYEIPQADFEARLQKFEEVLGIADLLNIPVRKLSLGQRMRCDLAASLLHNPPVLFLDEPTIGLDIAVKSSIRDFIKEINREYNTTVILTTHDLSDIEHLCRRVIMIDHGQLIYDGDLKSLKDRAVGTRRLLVDFILPMGRPGLEKVLAGCPVEMESSNPFHWEFAFDRKKVAAPEIIGQLLSKLEVRDLELENPKIEDVVREIYQQGQK</sequence>
<dbReference type="EMBL" id="MFFM01000047">
    <property type="protein sequence ID" value="OGF08472.1"/>
    <property type="molecule type" value="Genomic_DNA"/>
</dbReference>
<comment type="caution">
    <text evidence="5">The sequence shown here is derived from an EMBL/GenBank/DDBJ whole genome shotgun (WGS) entry which is preliminary data.</text>
</comment>
<keyword evidence="2" id="KW-0547">Nucleotide-binding</keyword>
<dbReference type="Gene3D" id="3.40.50.300">
    <property type="entry name" value="P-loop containing nucleotide triphosphate hydrolases"/>
    <property type="match status" value="1"/>
</dbReference>
<dbReference type="PANTHER" id="PTHR42711">
    <property type="entry name" value="ABC TRANSPORTER ATP-BINDING PROTEIN"/>
    <property type="match status" value="1"/>
</dbReference>
<proteinExistence type="predicted"/>
<dbReference type="SUPFAM" id="SSF52540">
    <property type="entry name" value="P-loop containing nucleoside triphosphate hydrolases"/>
    <property type="match status" value="1"/>
</dbReference>
<dbReference type="GO" id="GO:0005524">
    <property type="term" value="F:ATP binding"/>
    <property type="evidence" value="ECO:0007669"/>
    <property type="project" value="UniProtKB-KW"/>
</dbReference>
<reference evidence="5 6" key="1">
    <citation type="journal article" date="2016" name="Nat. Commun.">
        <title>Thousands of microbial genomes shed light on interconnected biogeochemical processes in an aquifer system.</title>
        <authorList>
            <person name="Anantharaman K."/>
            <person name="Brown C.T."/>
            <person name="Hug L.A."/>
            <person name="Sharon I."/>
            <person name="Castelle C.J."/>
            <person name="Probst A.J."/>
            <person name="Thomas B.C."/>
            <person name="Singh A."/>
            <person name="Wilkins M.J."/>
            <person name="Karaoz U."/>
            <person name="Brodie E.L."/>
            <person name="Williams K.H."/>
            <person name="Hubbard S.S."/>
            <person name="Banfield J.F."/>
        </authorList>
    </citation>
    <scope>NUCLEOTIDE SEQUENCE [LARGE SCALE GENOMIC DNA]</scope>
</reference>
<dbReference type="InterPro" id="IPR003593">
    <property type="entry name" value="AAA+_ATPase"/>
</dbReference>
<dbReference type="PROSITE" id="PS50893">
    <property type="entry name" value="ABC_TRANSPORTER_2"/>
    <property type="match status" value="1"/>
</dbReference>
<gene>
    <name evidence="5" type="ORF">A2024_06995</name>
</gene>
<dbReference type="InterPro" id="IPR003439">
    <property type="entry name" value="ABC_transporter-like_ATP-bd"/>
</dbReference>
<evidence type="ECO:0000256" key="1">
    <source>
        <dbReference type="ARBA" id="ARBA00022448"/>
    </source>
</evidence>
<protein>
    <submittedName>
        <fullName evidence="5">Daunorubicin ABC transporter ATP-binding protein</fullName>
    </submittedName>
</protein>
<dbReference type="Pfam" id="PF00005">
    <property type="entry name" value="ABC_tran"/>
    <property type="match status" value="1"/>
</dbReference>
<evidence type="ECO:0000256" key="3">
    <source>
        <dbReference type="ARBA" id="ARBA00022840"/>
    </source>
</evidence>
<evidence type="ECO:0000313" key="6">
    <source>
        <dbReference type="Proteomes" id="UP000177230"/>
    </source>
</evidence>
<evidence type="ECO:0000313" key="5">
    <source>
        <dbReference type="EMBL" id="OGF08472.1"/>
    </source>
</evidence>
<organism evidence="5 6">
    <name type="scientific">Candidatus Edwardsbacteria bacterium GWF2_54_11</name>
    <dbReference type="NCBI Taxonomy" id="1817851"/>
    <lineage>
        <taxon>Bacteria</taxon>
        <taxon>Candidatus Edwardsiibacteriota</taxon>
    </lineage>
</organism>
<dbReference type="SMART" id="SM00382">
    <property type="entry name" value="AAA"/>
    <property type="match status" value="1"/>
</dbReference>
<evidence type="ECO:0000259" key="4">
    <source>
        <dbReference type="PROSITE" id="PS50893"/>
    </source>
</evidence>
<keyword evidence="1" id="KW-0813">Transport</keyword>
<dbReference type="PANTHER" id="PTHR42711:SF1">
    <property type="entry name" value="ABC-TRANSPORT PROTEIN, ATP-BINDING COMPONENT"/>
    <property type="match status" value="1"/>
</dbReference>
<dbReference type="InterPro" id="IPR027417">
    <property type="entry name" value="P-loop_NTPase"/>
</dbReference>
<feature type="domain" description="ABC transporter" evidence="4">
    <location>
        <begin position="24"/>
        <end position="257"/>
    </location>
</feature>
<dbReference type="InterPro" id="IPR050763">
    <property type="entry name" value="ABC_transporter_ATP-binding"/>
</dbReference>
<keyword evidence="3 5" id="KW-0067">ATP-binding</keyword>
<dbReference type="Proteomes" id="UP000177230">
    <property type="component" value="Unassembled WGS sequence"/>
</dbReference>
<dbReference type="GO" id="GO:0016887">
    <property type="term" value="F:ATP hydrolysis activity"/>
    <property type="evidence" value="ECO:0007669"/>
    <property type="project" value="InterPro"/>
</dbReference>
<name>A0A1F5R1U8_9BACT</name>
<accession>A0A1F5R1U8</accession>